<organism evidence="4 5">
    <name type="scientific">Madurella mycetomatis</name>
    <dbReference type="NCBI Taxonomy" id="100816"/>
    <lineage>
        <taxon>Eukaryota</taxon>
        <taxon>Fungi</taxon>
        <taxon>Dikarya</taxon>
        <taxon>Ascomycota</taxon>
        <taxon>Pezizomycotina</taxon>
        <taxon>Sordariomycetes</taxon>
        <taxon>Sordariomycetidae</taxon>
        <taxon>Sordariales</taxon>
        <taxon>Sordariales incertae sedis</taxon>
        <taxon>Madurella</taxon>
    </lineage>
</organism>
<keyword evidence="3" id="KW-0472">Membrane</keyword>
<keyword evidence="3" id="KW-0812">Transmembrane</keyword>
<dbReference type="Proteomes" id="UP000078237">
    <property type="component" value="Unassembled WGS sequence"/>
</dbReference>
<reference evidence="4 5" key="1">
    <citation type="journal article" date="2016" name="Genome Announc.">
        <title>Genome Sequence of Madurella mycetomatis mm55, Isolated from a Human Mycetoma Case in Sudan.</title>
        <authorList>
            <person name="Smit S."/>
            <person name="Derks M.F."/>
            <person name="Bervoets S."/>
            <person name="Fahal A."/>
            <person name="van Leeuwen W."/>
            <person name="van Belkum A."/>
            <person name="van de Sande W.W."/>
        </authorList>
    </citation>
    <scope>NUCLEOTIDE SEQUENCE [LARGE SCALE GENOMIC DNA]</scope>
    <source>
        <strain evidence="5">mm55</strain>
    </source>
</reference>
<dbReference type="VEuPathDB" id="FungiDB:MMYC01_200645"/>
<sequence>MAGSSNKRDFQPESSWRMVEGGENDSFDTSIIHDDEELIISSSDPLSQQYGSQPFSIGGSQPFSIGGSQDDSIESFLSKAENDEQVLLRSPFRPSVPQSVRQSSRDAMRHHSPEPEFYMPRVDVESPRRPNTRSTATARAAASPPSLPGLRQRQRAAPGSPVKERRVRQGGGYSRDQQTRSDDGLSASFAGHLIGPVSWLLGVIGHAFRYAQKPLAFLLSLYLTFGAVIMLQNMATKSLYTSLSPICRLPGVSWLDLPFCPQLAPAEGRGGERGPQVEFERLMDVQDEFQQVLEKSAQGVSLPVEMKRSEASIRDLRTLVRYSNLAHKEELVLEFDGFIEAAGSASGNLQKFNTHVGSAVDSLISINRWTARFLDDLDRGSHDVQRSGGLVGQWTSWLFSPFQPAVFSERDILQTYVEHTTLVSEKVGELVLEGEAVLHILHKAGDHLDIIHDFVTRTQMSVQGRKEEMLSMLWTLVGGNSRQLKSLNNQLSLLKQVDAQRLGAVKQVSELIGELEKVRAGLEDLRERAAQPGLLSGRIDIPLSVHVETIDRGVERLEAARSRIRAVEDERFMEVLARGKGGEKLIESM</sequence>
<proteinExistence type="predicted"/>
<protein>
    <submittedName>
        <fullName evidence="4">Uncharacterized protein</fullName>
    </submittedName>
</protein>
<gene>
    <name evidence="4" type="ORF">MMYC01_200645</name>
</gene>
<evidence type="ECO:0000313" key="4">
    <source>
        <dbReference type="EMBL" id="KXX82934.1"/>
    </source>
</evidence>
<evidence type="ECO:0000256" key="1">
    <source>
        <dbReference type="SAM" id="Coils"/>
    </source>
</evidence>
<dbReference type="STRING" id="100816.A0A175WJ92"/>
<dbReference type="OrthoDB" id="4179406at2759"/>
<feature type="compositionally biased region" description="Basic and acidic residues" evidence="2">
    <location>
        <begin position="103"/>
        <end position="114"/>
    </location>
</feature>
<name>A0A175WJ92_9PEZI</name>
<accession>A0A175WJ92</accession>
<keyword evidence="5" id="KW-1185">Reference proteome</keyword>
<evidence type="ECO:0000256" key="2">
    <source>
        <dbReference type="SAM" id="MobiDB-lite"/>
    </source>
</evidence>
<dbReference type="AlphaFoldDB" id="A0A175WJ92"/>
<keyword evidence="3" id="KW-1133">Transmembrane helix</keyword>
<dbReference type="EMBL" id="LCTW02000006">
    <property type="protein sequence ID" value="KXX82934.1"/>
    <property type="molecule type" value="Genomic_DNA"/>
</dbReference>
<feature type="compositionally biased region" description="Polar residues" evidence="2">
    <location>
        <begin position="40"/>
        <end position="70"/>
    </location>
</feature>
<feature type="region of interest" description="Disordered" evidence="2">
    <location>
        <begin position="1"/>
        <end position="184"/>
    </location>
</feature>
<comment type="caution">
    <text evidence="4">The sequence shown here is derived from an EMBL/GenBank/DDBJ whole genome shotgun (WGS) entry which is preliminary data.</text>
</comment>
<feature type="transmembrane region" description="Helical" evidence="3">
    <location>
        <begin position="215"/>
        <end position="235"/>
    </location>
</feature>
<evidence type="ECO:0000256" key="3">
    <source>
        <dbReference type="SAM" id="Phobius"/>
    </source>
</evidence>
<feature type="compositionally biased region" description="Basic and acidic residues" evidence="2">
    <location>
        <begin position="1"/>
        <end position="11"/>
    </location>
</feature>
<feature type="coiled-coil region" evidence="1">
    <location>
        <begin position="508"/>
        <end position="570"/>
    </location>
</feature>
<feature type="compositionally biased region" description="Low complexity" evidence="2">
    <location>
        <begin position="132"/>
        <end position="144"/>
    </location>
</feature>
<keyword evidence="1" id="KW-0175">Coiled coil</keyword>
<evidence type="ECO:0000313" key="5">
    <source>
        <dbReference type="Proteomes" id="UP000078237"/>
    </source>
</evidence>